<dbReference type="NCBIfam" id="TIGR03505">
    <property type="entry name" value="FimV_core"/>
    <property type="match status" value="1"/>
</dbReference>
<protein>
    <recommendedName>
        <fullName evidence="5">FimV N-terminal domain-containing protein</fullName>
    </recommendedName>
</protein>
<feature type="signal peptide" evidence="4">
    <location>
        <begin position="1"/>
        <end position="22"/>
    </location>
</feature>
<feature type="region of interest" description="Disordered" evidence="2">
    <location>
        <begin position="145"/>
        <end position="182"/>
    </location>
</feature>
<evidence type="ECO:0000256" key="4">
    <source>
        <dbReference type="SAM" id="SignalP"/>
    </source>
</evidence>
<keyword evidence="3" id="KW-1133">Transmembrane helix</keyword>
<feature type="region of interest" description="Disordered" evidence="2">
    <location>
        <begin position="914"/>
        <end position="934"/>
    </location>
</feature>
<evidence type="ECO:0000313" key="7">
    <source>
        <dbReference type="Proteomes" id="UP000254771"/>
    </source>
</evidence>
<feature type="region of interest" description="Disordered" evidence="2">
    <location>
        <begin position="256"/>
        <end position="287"/>
    </location>
</feature>
<evidence type="ECO:0000256" key="1">
    <source>
        <dbReference type="SAM" id="Coils"/>
    </source>
</evidence>
<dbReference type="InterPro" id="IPR057840">
    <property type="entry name" value="FimV_N"/>
</dbReference>
<evidence type="ECO:0000256" key="2">
    <source>
        <dbReference type="SAM" id="MobiDB-lite"/>
    </source>
</evidence>
<keyword evidence="7" id="KW-1185">Reference proteome</keyword>
<feature type="compositionally biased region" description="Polar residues" evidence="2">
    <location>
        <begin position="148"/>
        <end position="161"/>
    </location>
</feature>
<feature type="region of interest" description="Disordered" evidence="2">
    <location>
        <begin position="679"/>
        <end position="702"/>
    </location>
</feature>
<keyword evidence="1" id="KW-0175">Coiled coil</keyword>
<feature type="transmembrane region" description="Helical" evidence="3">
    <location>
        <begin position="474"/>
        <end position="493"/>
    </location>
</feature>
<dbReference type="NCBIfam" id="TIGR03504">
    <property type="entry name" value="FimV_Cterm"/>
    <property type="match status" value="1"/>
</dbReference>
<dbReference type="InterPro" id="IPR020011">
    <property type="entry name" value="FimV_C"/>
</dbReference>
<feature type="domain" description="FimV N-terminal" evidence="5">
    <location>
        <begin position="23"/>
        <end position="130"/>
    </location>
</feature>
<dbReference type="InterPro" id="IPR038440">
    <property type="entry name" value="FimV_C_sf"/>
</dbReference>
<dbReference type="Proteomes" id="UP000254771">
    <property type="component" value="Unassembled WGS sequence"/>
</dbReference>
<evidence type="ECO:0000256" key="3">
    <source>
        <dbReference type="SAM" id="Phobius"/>
    </source>
</evidence>
<dbReference type="AlphaFoldDB" id="A0A370DST2"/>
<comment type="caution">
    <text evidence="6">The sequence shown here is derived from an EMBL/GenBank/DDBJ whole genome shotgun (WGS) entry which is preliminary data.</text>
</comment>
<evidence type="ECO:0000259" key="5">
    <source>
        <dbReference type="Pfam" id="PF25800"/>
    </source>
</evidence>
<gene>
    <name evidence="6" type="ORF">DIZ78_01910</name>
</gene>
<feature type="chain" id="PRO_5017052317" description="FimV N-terminal domain-containing protein" evidence="4">
    <location>
        <begin position="23"/>
        <end position="934"/>
    </location>
</feature>
<keyword evidence="3" id="KW-0812">Transmembrane</keyword>
<feature type="region of interest" description="Disordered" evidence="2">
    <location>
        <begin position="641"/>
        <end position="664"/>
    </location>
</feature>
<dbReference type="InterPro" id="IPR011990">
    <property type="entry name" value="TPR-like_helical_dom_sf"/>
</dbReference>
<dbReference type="Gene3D" id="1.25.40.10">
    <property type="entry name" value="Tetratricopeptide repeat domain"/>
    <property type="match status" value="1"/>
</dbReference>
<dbReference type="Gene3D" id="1.20.58.2200">
    <property type="match status" value="1"/>
</dbReference>
<reference evidence="6 7" key="1">
    <citation type="journal article" date="2018" name="ISME J.">
        <title>Endosymbiont genomes yield clues of tubeworm success.</title>
        <authorList>
            <person name="Li Y."/>
            <person name="Liles M.R."/>
            <person name="Halanych K.M."/>
        </authorList>
    </citation>
    <scope>NUCLEOTIDE SEQUENCE [LARGE SCALE GENOMIC DNA]</scope>
    <source>
        <strain evidence="6">A1462</strain>
    </source>
</reference>
<sequence>MIRKLSLAVAIATALSPLGAYALGLGEIHTQSSLNQYFKADIDLISVKSDEVQDVRVELASQAAFARAGVERPFMLSGLTFKPTLRSDGKVVITVSSRDPVREPFLNFLIEVNWPKGRLIREYTVLLDPPVTVKRKPAPVTAPVVQTAPASTPTPVQSRRTVTPRRQEAAASRSDGGAREYGPVKNNDNLWVIAKSMRRSGETTEQLMMALLEHNPKAFIRNNVNGLKVGKILRLPEGADPSALSSREARSEFLAQTNAWRENRGRGKAATTDQSPAKSAPIPADDRLKLVSAKPEADEAVDREGKAEQKEDLQRLEKQILLVRESNESTRQESEELRGRIKGLEAQLADIQRLLTLKSDQLAQLQSTQLHGAQVPEVMAEEEVLPVSDEPVIEEADIESAINEAMRQTADSAVVAEPVQEVKPEPAVTEKPAPVVAPPVTPTRVAEETAPKPIVKKKPKERGLLDALTGNTTLMGIVGAVGVLLLSLLWLIMRRRKEAEAEFAESILVTPDGEPAAEAAQVEAGSINELTDETSFLSDFSPSDIDALQDETGEVDPLSEADVYIAYGRYQQAEELVKQAIEKAPERAELKHKLLEIHYLAKDTSAFAALAGALSAAGIATTNPDVWSRISAMGRELDPENNLFGSAADTAPTEDGFASGMDDELDDLGLNLDSELHDSSLDLSTPAPAAPESVDTLDDLDNDLDSLDLSELSDLDDMEPSTLDSELSIDLEMADDAVAQNDAANQTTSDTTDSELLDIDLASLGLDSGLLEDATPSEGLDDSLQLDSSPDTDSVLADLDLGDLADDTGSATSSIIGIDDSESLDDLDLESLERELESLSEDLDAKEGEGSDLLGTDSEDLGEADEDIAPHSLTFDEEMELGAEDEVNTKLDLARAYVDMGDEEGARSILEEVATEGNDEQQEEATQLLEKMSS</sequence>
<feature type="coiled-coil region" evidence="1">
    <location>
        <begin position="306"/>
        <end position="361"/>
    </location>
</feature>
<feature type="compositionally biased region" description="Acidic residues" evidence="2">
    <location>
        <begin position="857"/>
        <end position="867"/>
    </location>
</feature>
<dbReference type="InterPro" id="IPR020012">
    <property type="entry name" value="LysM_FimV"/>
</dbReference>
<feature type="compositionally biased region" description="Low complexity" evidence="2">
    <location>
        <begin position="425"/>
        <end position="434"/>
    </location>
</feature>
<feature type="compositionally biased region" description="Acidic residues" evidence="2">
    <location>
        <begin position="914"/>
        <end position="923"/>
    </location>
</feature>
<organism evidence="6 7">
    <name type="scientific">endosymbiont of Escarpia spicata</name>
    <dbReference type="NCBI Taxonomy" id="2200908"/>
    <lineage>
        <taxon>Bacteria</taxon>
        <taxon>Pseudomonadati</taxon>
        <taxon>Pseudomonadota</taxon>
        <taxon>Gammaproteobacteria</taxon>
        <taxon>sulfur-oxidizing symbionts</taxon>
    </lineage>
</organism>
<name>A0A370DST2_9GAMM</name>
<dbReference type="EMBL" id="QFXE01000002">
    <property type="protein sequence ID" value="RDH88166.1"/>
    <property type="molecule type" value="Genomic_DNA"/>
</dbReference>
<feature type="compositionally biased region" description="Basic and acidic residues" evidence="2">
    <location>
        <begin position="838"/>
        <end position="849"/>
    </location>
</feature>
<feature type="region of interest" description="Disordered" evidence="2">
    <location>
        <begin position="770"/>
        <end position="791"/>
    </location>
</feature>
<evidence type="ECO:0000313" key="6">
    <source>
        <dbReference type="EMBL" id="RDH88166.1"/>
    </source>
</evidence>
<feature type="region of interest" description="Disordered" evidence="2">
    <location>
        <begin position="423"/>
        <end position="449"/>
    </location>
</feature>
<accession>A0A370DST2</accession>
<dbReference type="Pfam" id="PF25800">
    <property type="entry name" value="FimV_N"/>
    <property type="match status" value="1"/>
</dbReference>
<keyword evidence="4" id="KW-0732">Signal</keyword>
<feature type="region of interest" description="Disordered" evidence="2">
    <location>
        <begin position="838"/>
        <end position="874"/>
    </location>
</feature>
<keyword evidence="3" id="KW-0472">Membrane</keyword>
<proteinExistence type="predicted"/>